<dbReference type="PANTHER" id="PTHR37833:SF1">
    <property type="entry name" value="SIGNAL PEPTIDE PROTEIN"/>
    <property type="match status" value="1"/>
</dbReference>
<gene>
    <name evidence="3" type="ORF">DUE52_22355</name>
</gene>
<dbReference type="PANTHER" id="PTHR37833">
    <property type="entry name" value="LIPOPROTEIN-RELATED"/>
    <property type="match status" value="1"/>
</dbReference>
<dbReference type="InterPro" id="IPR013783">
    <property type="entry name" value="Ig-like_fold"/>
</dbReference>
<keyword evidence="4" id="KW-1185">Reference proteome</keyword>
<dbReference type="RefSeq" id="WP_114408280.1">
    <property type="nucleotide sequence ID" value="NZ_QOWE01000020.1"/>
</dbReference>
<feature type="region of interest" description="Disordered" evidence="1">
    <location>
        <begin position="125"/>
        <end position="152"/>
    </location>
</feature>
<feature type="chain" id="PRO_5016859183" evidence="2">
    <location>
        <begin position="21"/>
        <end position="152"/>
    </location>
</feature>
<dbReference type="AlphaFoldDB" id="A0A368JMA4"/>
<dbReference type="EMBL" id="QOWE01000020">
    <property type="protein sequence ID" value="RCR67281.1"/>
    <property type="molecule type" value="Genomic_DNA"/>
</dbReference>
<dbReference type="Proteomes" id="UP000253383">
    <property type="component" value="Unassembled WGS sequence"/>
</dbReference>
<evidence type="ECO:0000313" key="3">
    <source>
        <dbReference type="EMBL" id="RCR67281.1"/>
    </source>
</evidence>
<evidence type="ECO:0000256" key="2">
    <source>
        <dbReference type="SAM" id="SignalP"/>
    </source>
</evidence>
<sequence length="152" mass="15900">MKKAFSLIVVFFAITTIAFAQKGVIKFTKESHDFGKVPQGTPVTYTFEFTNTGTDPVVISNAQPSCGCTTPDWTKSAVLPGQKGFVKATYNAASMGSFNKNVTVVSNAERASIPLNLTGEVTAKEGASTAAATPAAAPAAEKSKKKSSKTSR</sequence>
<feature type="compositionally biased region" description="Low complexity" evidence="1">
    <location>
        <begin position="125"/>
        <end position="140"/>
    </location>
</feature>
<evidence type="ECO:0000256" key="1">
    <source>
        <dbReference type="SAM" id="MobiDB-lite"/>
    </source>
</evidence>
<keyword evidence="2" id="KW-0732">Signal</keyword>
<name>A0A368JMA4_9BACT</name>
<protein>
    <submittedName>
        <fullName evidence="3">DUF1573 domain-containing protein</fullName>
    </submittedName>
</protein>
<dbReference type="OrthoDB" id="826619at2"/>
<comment type="caution">
    <text evidence="3">The sequence shown here is derived from an EMBL/GenBank/DDBJ whole genome shotgun (WGS) entry which is preliminary data.</text>
</comment>
<evidence type="ECO:0000313" key="4">
    <source>
        <dbReference type="Proteomes" id="UP000253383"/>
    </source>
</evidence>
<dbReference type="Pfam" id="PF07610">
    <property type="entry name" value="DUF1573"/>
    <property type="match status" value="1"/>
</dbReference>
<proteinExistence type="predicted"/>
<dbReference type="Gene3D" id="2.60.40.10">
    <property type="entry name" value="Immunoglobulins"/>
    <property type="match status" value="1"/>
</dbReference>
<dbReference type="InterPro" id="IPR011467">
    <property type="entry name" value="DUF1573"/>
</dbReference>
<organism evidence="3 4">
    <name type="scientific">Larkinella punicea</name>
    <dbReference type="NCBI Taxonomy" id="2315727"/>
    <lineage>
        <taxon>Bacteria</taxon>
        <taxon>Pseudomonadati</taxon>
        <taxon>Bacteroidota</taxon>
        <taxon>Cytophagia</taxon>
        <taxon>Cytophagales</taxon>
        <taxon>Spirosomataceae</taxon>
        <taxon>Larkinella</taxon>
    </lineage>
</organism>
<feature type="signal peptide" evidence="2">
    <location>
        <begin position="1"/>
        <end position="20"/>
    </location>
</feature>
<accession>A0A368JMA4</accession>
<reference evidence="3 4" key="1">
    <citation type="submission" date="2018-07" db="EMBL/GenBank/DDBJ databases">
        <title>Genome analysis of Larkinella rosea.</title>
        <authorList>
            <person name="Zhou Z."/>
            <person name="Wang G."/>
        </authorList>
    </citation>
    <scope>NUCLEOTIDE SEQUENCE [LARGE SCALE GENOMIC DNA]</scope>
    <source>
        <strain evidence="4">zzj9</strain>
    </source>
</reference>
<feature type="compositionally biased region" description="Basic residues" evidence="1">
    <location>
        <begin position="143"/>
        <end position="152"/>
    </location>
</feature>